<dbReference type="EMBL" id="JAJGCB010000002">
    <property type="protein sequence ID" value="KAJ8994990.1"/>
    <property type="molecule type" value="Genomic_DNA"/>
</dbReference>
<comment type="caution">
    <text evidence="1">The sequence shown here is derived from an EMBL/GenBank/DDBJ whole genome shotgun (WGS) entry which is preliminary data.</text>
</comment>
<dbReference type="Proteomes" id="UP001161757">
    <property type="component" value="Unassembled WGS sequence"/>
</dbReference>
<gene>
    <name evidence="1" type="ORF">HRR80_001684</name>
</gene>
<organism evidence="1 2">
    <name type="scientific">Exophiala dermatitidis</name>
    <name type="common">Black yeast-like fungus</name>
    <name type="synonym">Wangiella dermatitidis</name>
    <dbReference type="NCBI Taxonomy" id="5970"/>
    <lineage>
        <taxon>Eukaryota</taxon>
        <taxon>Fungi</taxon>
        <taxon>Dikarya</taxon>
        <taxon>Ascomycota</taxon>
        <taxon>Pezizomycotina</taxon>
        <taxon>Eurotiomycetes</taxon>
        <taxon>Chaetothyriomycetidae</taxon>
        <taxon>Chaetothyriales</taxon>
        <taxon>Herpotrichiellaceae</taxon>
        <taxon>Exophiala</taxon>
    </lineage>
</organism>
<sequence length="378" mass="41898">MALPAGDGVLGLGLGMDAAAAPAPPEPITMSEAIDSLLKLLIRIRQKLHTLISWYIDLEVTPNAIQAYEPRLMILYDRLMAMRTLSYTQLPYLIDNSDALAAQYLIDIASQLSNAAHGIQTIFVNHYDRDLEERQPFAAISDTLAYRTDQLRLVPTLNPSNPLRLRAEDMRGGTNELGYFCRGALQLNNNLDKGRVSFVDKKTELSEDDRLKLRVVGGAFLNWECPECAYKGRYHVASSGASNIHTTDDFRQHDDVALQYRSSFLAKCHFYLPLSDSNAMPPTRTLSRRRVGTGGGGHGLGGGYAKPLLQYGCVFCFAQGVQLDRGNGAFITARTLAEHIALKHGGPLLPPSFILHRFLVAVDGKLLDPRQRWDLNFV</sequence>
<name>A0AAN6F3L0_EXODE</name>
<dbReference type="AlphaFoldDB" id="A0AAN6F3L0"/>
<proteinExistence type="predicted"/>
<accession>A0AAN6F3L0</accession>
<reference evidence="1" key="1">
    <citation type="submission" date="2023-01" db="EMBL/GenBank/DDBJ databases">
        <title>Exophiala dermititidis isolated from Cystic Fibrosis Patient.</title>
        <authorList>
            <person name="Kurbessoian T."/>
            <person name="Crocker A."/>
            <person name="Murante D."/>
            <person name="Hogan D.A."/>
            <person name="Stajich J.E."/>
        </authorList>
    </citation>
    <scope>NUCLEOTIDE SEQUENCE</scope>
    <source>
        <strain evidence="1">Ex8</strain>
    </source>
</reference>
<protein>
    <submittedName>
        <fullName evidence="1">Uncharacterized protein</fullName>
    </submittedName>
</protein>
<evidence type="ECO:0000313" key="2">
    <source>
        <dbReference type="Proteomes" id="UP001161757"/>
    </source>
</evidence>
<evidence type="ECO:0000313" key="1">
    <source>
        <dbReference type="EMBL" id="KAJ8994990.1"/>
    </source>
</evidence>